<organism evidence="3 4">
    <name type="scientific">Candidatus Amesbacteria bacterium RIFCSPLOWO2_01_FULL_47_33</name>
    <dbReference type="NCBI Taxonomy" id="1797258"/>
    <lineage>
        <taxon>Bacteria</taxon>
        <taxon>Candidatus Amesiibacteriota</taxon>
    </lineage>
</organism>
<evidence type="ECO:0000256" key="1">
    <source>
        <dbReference type="SAM" id="Phobius"/>
    </source>
</evidence>
<feature type="transmembrane region" description="Helical" evidence="1">
    <location>
        <begin position="308"/>
        <end position="327"/>
    </location>
</feature>
<evidence type="ECO:0000313" key="3">
    <source>
        <dbReference type="EMBL" id="OGC99674.1"/>
    </source>
</evidence>
<gene>
    <name evidence="3" type="ORF">A2972_04665</name>
</gene>
<evidence type="ECO:0000313" key="4">
    <source>
        <dbReference type="Proteomes" id="UP000176822"/>
    </source>
</evidence>
<comment type="caution">
    <text evidence="3">The sequence shown here is derived from an EMBL/GenBank/DDBJ whole genome shotgun (WGS) entry which is preliminary data.</text>
</comment>
<feature type="signal peptide" evidence="2">
    <location>
        <begin position="1"/>
        <end position="17"/>
    </location>
</feature>
<reference evidence="3 4" key="1">
    <citation type="journal article" date="2016" name="Nat. Commun.">
        <title>Thousands of microbial genomes shed light on interconnected biogeochemical processes in an aquifer system.</title>
        <authorList>
            <person name="Anantharaman K."/>
            <person name="Brown C.T."/>
            <person name="Hug L.A."/>
            <person name="Sharon I."/>
            <person name="Castelle C.J."/>
            <person name="Probst A.J."/>
            <person name="Thomas B.C."/>
            <person name="Singh A."/>
            <person name="Wilkins M.J."/>
            <person name="Karaoz U."/>
            <person name="Brodie E.L."/>
            <person name="Williams K.H."/>
            <person name="Hubbard S.S."/>
            <person name="Banfield J.F."/>
        </authorList>
    </citation>
    <scope>NUCLEOTIDE SEQUENCE [LARGE SCALE GENOMIC DNA]</scope>
</reference>
<evidence type="ECO:0008006" key="5">
    <source>
        <dbReference type="Google" id="ProtNLM"/>
    </source>
</evidence>
<sequence>MRKILLISLLLTLPAFSRMLMHGVYTMHDPHLFRQYEYDMCLRAGNFPCRWAPDSGKGYGEPLFNFYTQAPYMFTSVFRLLGFQIIDSVKIMFIVSLVLSAVAMFWVASSYWGLWGGLLSAAVYTYAPYRAVDVWVRGALPESLAFVLYPLLFYWLDRFIDSGLRRYLWALSLGLAVLITTHNLSFLMFVPFLGIWWIYKAFVRRTVSSMLPLSLSGLFALLLSAYYLLPVIFESRLVTVTDTVSGYYDFRAHFITLRQIFLSRYWGYGASLWGTDDRLNVSVGHFQWIIPVLAIILLVFFRRRVIGNIVPAAAMLLLGFLGLFMTHGRSAPLWEAVKPLAYVQFPWRYLAPAVFFLSLCAGSISSVFRRKIVLLVLVPAVILASAPFFRPDIWRPISDTDQFSGKLWEEGMSSSLSDFWPRSASRLPAVFAPDQPEFITGFGDTRSWYKAGHSARYIMETATDISIIRFPIVYFPGWSAKVNGQPWPLSPSGELAQISLNLSAGRHDVVFNFLDTPPRKAGNLISLVAVLAGAYLWQKDKLSSRY</sequence>
<keyword evidence="1" id="KW-0472">Membrane</keyword>
<feature type="transmembrane region" description="Helical" evidence="1">
    <location>
        <begin position="93"/>
        <end position="114"/>
    </location>
</feature>
<dbReference type="Proteomes" id="UP000176822">
    <property type="component" value="Unassembled WGS sequence"/>
</dbReference>
<feature type="transmembrane region" description="Helical" evidence="1">
    <location>
        <begin position="168"/>
        <end position="199"/>
    </location>
</feature>
<dbReference type="EMBL" id="MEXM01000055">
    <property type="protein sequence ID" value="OGC99674.1"/>
    <property type="molecule type" value="Genomic_DNA"/>
</dbReference>
<name>A0A1F4Z067_9BACT</name>
<keyword evidence="2" id="KW-0732">Signal</keyword>
<feature type="chain" id="PRO_5009515958" description="Membrane protein 6-pyruvoyl-tetrahydropterin synthase-related domain-containing protein" evidence="2">
    <location>
        <begin position="18"/>
        <end position="546"/>
    </location>
</feature>
<dbReference type="AlphaFoldDB" id="A0A1F4Z067"/>
<feature type="transmembrane region" description="Helical" evidence="1">
    <location>
        <begin position="279"/>
        <end position="301"/>
    </location>
</feature>
<protein>
    <recommendedName>
        <fullName evidence="5">Membrane protein 6-pyruvoyl-tetrahydropterin synthase-related domain-containing protein</fullName>
    </recommendedName>
</protein>
<evidence type="ECO:0000256" key="2">
    <source>
        <dbReference type="SAM" id="SignalP"/>
    </source>
</evidence>
<keyword evidence="1" id="KW-1133">Transmembrane helix</keyword>
<feature type="transmembrane region" description="Helical" evidence="1">
    <location>
        <begin position="347"/>
        <end position="365"/>
    </location>
</feature>
<feature type="transmembrane region" description="Helical" evidence="1">
    <location>
        <begin position="134"/>
        <end position="156"/>
    </location>
</feature>
<feature type="transmembrane region" description="Helical" evidence="1">
    <location>
        <begin position="211"/>
        <end position="229"/>
    </location>
</feature>
<accession>A0A1F4Z067</accession>
<feature type="transmembrane region" description="Helical" evidence="1">
    <location>
        <begin position="372"/>
        <end position="389"/>
    </location>
</feature>
<proteinExistence type="predicted"/>
<keyword evidence="1" id="KW-0812">Transmembrane</keyword>